<evidence type="ECO:0000313" key="2">
    <source>
        <dbReference type="Proteomes" id="UP000095743"/>
    </source>
</evidence>
<dbReference type="RefSeq" id="WP_069980474.1">
    <property type="nucleotide sequence ID" value="NZ_CP017269.1"/>
</dbReference>
<dbReference type="OrthoDB" id="2087128at2"/>
<keyword evidence="2" id="KW-1185">Reference proteome</keyword>
<accession>A0A1D8GMM0</accession>
<dbReference type="STRING" id="1424294.Gferi_23025"/>
<organism evidence="1 2">
    <name type="scientific">Geosporobacter ferrireducens</name>
    <dbReference type="NCBI Taxonomy" id="1424294"/>
    <lineage>
        <taxon>Bacteria</taxon>
        <taxon>Bacillati</taxon>
        <taxon>Bacillota</taxon>
        <taxon>Clostridia</taxon>
        <taxon>Peptostreptococcales</taxon>
        <taxon>Thermotaleaceae</taxon>
        <taxon>Geosporobacter</taxon>
    </lineage>
</organism>
<proteinExistence type="predicted"/>
<protein>
    <submittedName>
        <fullName evidence="1">Uncharacterized protein</fullName>
    </submittedName>
</protein>
<reference evidence="1 2" key="1">
    <citation type="submission" date="2016-09" db="EMBL/GenBank/DDBJ databases">
        <title>Genomic analysis reveals versatility of anaerobic energy metabolism of Geosporobacter ferrireducens IRF9 of phylum Firmicutes.</title>
        <authorList>
            <person name="Kim S.-J."/>
        </authorList>
    </citation>
    <scope>NUCLEOTIDE SEQUENCE [LARGE SCALE GENOMIC DNA]</scope>
    <source>
        <strain evidence="1 2">IRF9</strain>
    </source>
</reference>
<name>A0A1D8GMM0_9FIRM</name>
<dbReference type="AlphaFoldDB" id="A0A1D8GMM0"/>
<dbReference type="KEGG" id="gfe:Gferi_23025"/>
<sequence>MYCNDYANAYLGGAMQPGVPKMPMMPTTPSLPWMPTMPATPAVPTMPNIPMGPGMPTTPYMPSTPMMPEMPTTPMMPIPPERPLEDTSPSPTMPMGPDFIIQPGPPVQEDINYNQGFLKTLIGRYVKVDFLIGTNMFIDREGTLVAVGISYIVLREPQTNRLVMCDIYSIKFVNILN</sequence>
<evidence type="ECO:0000313" key="1">
    <source>
        <dbReference type="EMBL" id="AOT72159.1"/>
    </source>
</evidence>
<dbReference type="Proteomes" id="UP000095743">
    <property type="component" value="Chromosome"/>
</dbReference>
<gene>
    <name evidence="1" type="ORF">Gferi_23025</name>
</gene>
<dbReference type="EMBL" id="CP017269">
    <property type="protein sequence ID" value="AOT72159.1"/>
    <property type="molecule type" value="Genomic_DNA"/>
</dbReference>